<evidence type="ECO:0000313" key="2">
    <source>
        <dbReference type="EMBL" id="CAB4122261.1"/>
    </source>
</evidence>
<feature type="region of interest" description="Disordered" evidence="1">
    <location>
        <begin position="1"/>
        <end position="59"/>
    </location>
</feature>
<protein>
    <submittedName>
        <fullName evidence="2">Uncharacterized protein</fullName>
    </submittedName>
</protein>
<reference evidence="2" key="1">
    <citation type="submission" date="2020-04" db="EMBL/GenBank/DDBJ databases">
        <authorList>
            <person name="Chiriac C."/>
            <person name="Salcher M."/>
            <person name="Ghai R."/>
            <person name="Kavagutti S V."/>
        </authorList>
    </citation>
    <scope>NUCLEOTIDE SEQUENCE</scope>
</reference>
<proteinExistence type="predicted"/>
<dbReference type="EMBL" id="LR796157">
    <property type="protein sequence ID" value="CAB4122261.1"/>
    <property type="molecule type" value="Genomic_DNA"/>
</dbReference>
<accession>A0A6J5KKP1</accession>
<gene>
    <name evidence="2" type="ORF">UFOVP27_136</name>
</gene>
<organism evidence="2">
    <name type="scientific">uncultured Caudovirales phage</name>
    <dbReference type="NCBI Taxonomy" id="2100421"/>
    <lineage>
        <taxon>Viruses</taxon>
        <taxon>Duplodnaviria</taxon>
        <taxon>Heunggongvirae</taxon>
        <taxon>Uroviricota</taxon>
        <taxon>Caudoviricetes</taxon>
        <taxon>Peduoviridae</taxon>
        <taxon>Maltschvirus</taxon>
        <taxon>Maltschvirus maltsch</taxon>
    </lineage>
</organism>
<name>A0A6J5KKP1_9CAUD</name>
<feature type="compositionally biased region" description="Basic and acidic residues" evidence="1">
    <location>
        <begin position="26"/>
        <end position="38"/>
    </location>
</feature>
<evidence type="ECO:0000256" key="1">
    <source>
        <dbReference type="SAM" id="MobiDB-lite"/>
    </source>
</evidence>
<sequence length="154" mass="16948">MADNYYKRKQRSEDQAGQPRINILEGMRDKTGRGRNDGLDDIVSSSRDSNDPDFGVGYEVIDPAPTRGLDKRGARAQKMGYNRKVKYLVIIMRDGSKIGYPGIDEDTWSALSGYSSTSDFLTMEPGMIGAAWVNLRGGMPPQSNSQSFGQGTVD</sequence>